<dbReference type="Pfam" id="PF01494">
    <property type="entry name" value="FAD_binding_3"/>
    <property type="match status" value="1"/>
</dbReference>
<proteinExistence type="inferred from homology"/>
<evidence type="ECO:0000256" key="6">
    <source>
        <dbReference type="ARBA" id="ARBA00023002"/>
    </source>
</evidence>
<organism evidence="11 12">
    <name type="scientific">Hyalangium minutum</name>
    <dbReference type="NCBI Taxonomy" id="394096"/>
    <lineage>
        <taxon>Bacteria</taxon>
        <taxon>Pseudomonadati</taxon>
        <taxon>Myxococcota</taxon>
        <taxon>Myxococcia</taxon>
        <taxon>Myxococcales</taxon>
        <taxon>Cystobacterineae</taxon>
        <taxon>Archangiaceae</taxon>
        <taxon>Hyalangium</taxon>
    </lineage>
</organism>
<comment type="pathway">
    <text evidence="9">Cofactor biosynthesis; NAD(+) biosynthesis; quinolinate from L-kynurenine: step 1/3.</text>
</comment>
<comment type="function">
    <text evidence="9">Catalyzes the hydroxylation of L-kynurenine (L-Kyn) to form 3-hydroxy-L-kynurenine (L-3OHKyn). Required for synthesis of quinolinic acid.</text>
</comment>
<keyword evidence="2 9" id="KW-0285">Flavoprotein</keyword>
<dbReference type="PANTHER" id="PTHR46028:SF2">
    <property type="entry name" value="KYNURENINE 3-MONOOXYGENASE"/>
    <property type="match status" value="1"/>
</dbReference>
<dbReference type="Gene3D" id="3.50.50.60">
    <property type="entry name" value="FAD/NAD(P)-binding domain"/>
    <property type="match status" value="1"/>
</dbReference>
<dbReference type="GO" id="GO:0019805">
    <property type="term" value="P:quinolinate biosynthetic process"/>
    <property type="evidence" value="ECO:0007669"/>
    <property type="project" value="UniProtKB-UniRule"/>
</dbReference>
<reference evidence="11 12" key="1">
    <citation type="submission" date="2014-04" db="EMBL/GenBank/DDBJ databases">
        <title>Genome assembly of Hyalangium minutum DSM 14724.</title>
        <authorList>
            <person name="Sharma G."/>
            <person name="Subramanian S."/>
        </authorList>
    </citation>
    <scope>NUCLEOTIDE SEQUENCE [LARGE SCALE GENOMIC DNA]</scope>
    <source>
        <strain evidence="11 12">DSM 14724</strain>
    </source>
</reference>
<keyword evidence="3 9" id="KW-0662">Pyridine nucleotide biosynthesis</keyword>
<evidence type="ECO:0000256" key="9">
    <source>
        <dbReference type="HAMAP-Rule" id="MF_01971"/>
    </source>
</evidence>
<accession>A0A085W878</accession>
<dbReference type="EMBL" id="JMCB01000015">
    <property type="protein sequence ID" value="KFE63891.1"/>
    <property type="molecule type" value="Genomic_DNA"/>
</dbReference>
<evidence type="ECO:0000256" key="2">
    <source>
        <dbReference type="ARBA" id="ARBA00022630"/>
    </source>
</evidence>
<dbReference type="InterPro" id="IPR027545">
    <property type="entry name" value="Kynurenine_monooxygenase"/>
</dbReference>
<dbReference type="GO" id="GO:0006569">
    <property type="term" value="P:L-tryptophan catabolic process"/>
    <property type="evidence" value="ECO:0007669"/>
    <property type="project" value="UniProtKB-UniRule"/>
</dbReference>
<comment type="similarity">
    <text evidence="9">Belongs to the aromatic-ring hydroxylase family. KMO subfamily.</text>
</comment>
<dbReference type="InterPro" id="IPR002938">
    <property type="entry name" value="FAD-bd"/>
</dbReference>
<evidence type="ECO:0000313" key="12">
    <source>
        <dbReference type="Proteomes" id="UP000028725"/>
    </source>
</evidence>
<dbReference type="RefSeq" id="WP_044194963.1">
    <property type="nucleotide sequence ID" value="NZ_JMCB01000015.1"/>
</dbReference>
<dbReference type="GO" id="GO:0070189">
    <property type="term" value="P:kynurenine metabolic process"/>
    <property type="evidence" value="ECO:0007669"/>
    <property type="project" value="TreeGrafter"/>
</dbReference>
<dbReference type="STRING" id="394096.DB31_2303"/>
<feature type="domain" description="FAD-binding" evidence="10">
    <location>
        <begin position="9"/>
        <end position="339"/>
    </location>
</feature>
<keyword evidence="5 9" id="KW-0521">NADP</keyword>
<dbReference type="PANTHER" id="PTHR46028">
    <property type="entry name" value="KYNURENINE 3-MONOOXYGENASE"/>
    <property type="match status" value="1"/>
</dbReference>
<keyword evidence="12" id="KW-1185">Reference proteome</keyword>
<dbReference type="UniPathway" id="UPA00253">
    <property type="reaction ID" value="UER00328"/>
</dbReference>
<dbReference type="EC" id="1.14.13.9" evidence="9"/>
<keyword evidence="6 9" id="KW-0560">Oxidoreductase</keyword>
<comment type="catalytic activity">
    <reaction evidence="8 9">
        <text>L-kynurenine + NADPH + O2 + H(+) = 3-hydroxy-L-kynurenine + NADP(+) + H2O</text>
        <dbReference type="Rhea" id="RHEA:20545"/>
        <dbReference type="ChEBI" id="CHEBI:15377"/>
        <dbReference type="ChEBI" id="CHEBI:15378"/>
        <dbReference type="ChEBI" id="CHEBI:15379"/>
        <dbReference type="ChEBI" id="CHEBI:57783"/>
        <dbReference type="ChEBI" id="CHEBI:57959"/>
        <dbReference type="ChEBI" id="CHEBI:58125"/>
        <dbReference type="ChEBI" id="CHEBI:58349"/>
        <dbReference type="EC" id="1.14.13.9"/>
    </reaction>
</comment>
<name>A0A085W878_9BACT</name>
<dbReference type="OrthoDB" id="5487740at2"/>
<keyword evidence="4 9" id="KW-0274">FAD</keyword>
<comment type="cofactor">
    <cofactor evidence="1 9">
        <name>FAD</name>
        <dbReference type="ChEBI" id="CHEBI:57692"/>
    </cofactor>
</comment>
<dbReference type="HAMAP" id="MF_01971">
    <property type="entry name" value="Kynurenine_monooxygenase"/>
    <property type="match status" value="1"/>
</dbReference>
<protein>
    <recommendedName>
        <fullName evidence="9">Kynurenine 3-monooxygenase</fullName>
        <ecNumber evidence="9">1.14.13.9</ecNumber>
    </recommendedName>
    <alternativeName>
        <fullName evidence="9">Kynurenine 3-hydroxylase</fullName>
    </alternativeName>
</protein>
<evidence type="ECO:0000313" key="11">
    <source>
        <dbReference type="EMBL" id="KFE63891.1"/>
    </source>
</evidence>
<dbReference type="SUPFAM" id="SSF51905">
    <property type="entry name" value="FAD/NAD(P)-binding domain"/>
    <property type="match status" value="1"/>
</dbReference>
<dbReference type="PRINTS" id="PR00420">
    <property type="entry name" value="RNGMNOXGNASE"/>
</dbReference>
<dbReference type="PATRIC" id="fig|394096.3.peg.6635"/>
<dbReference type="AlphaFoldDB" id="A0A085W878"/>
<gene>
    <name evidence="9" type="primary">kmo</name>
    <name evidence="11" type="ORF">DB31_2303</name>
</gene>
<dbReference type="GO" id="GO:0004502">
    <property type="term" value="F:kynurenine 3-monooxygenase activity"/>
    <property type="evidence" value="ECO:0007669"/>
    <property type="project" value="UniProtKB-UniRule"/>
</dbReference>
<comment type="caution">
    <text evidence="11">The sequence shown here is derived from an EMBL/GenBank/DDBJ whole genome shotgun (WGS) entry which is preliminary data.</text>
</comment>
<evidence type="ECO:0000256" key="7">
    <source>
        <dbReference type="ARBA" id="ARBA00023033"/>
    </source>
</evidence>
<sequence length="465" mass="51498">MHALDRTQTVTLAGAGLVGSLMAMFLARRGFQVEVLERRPDMRRETVEAGRSINLAISARGLYALKQVGLEDEARRHAIPMRGRMIHPLSGELTLQPYGKDDSQHINSISRAWLNQFLMTHAEGTGKVRIRFKQRIQSVDFDTGTLSVLDEPSGTTREERVPVLLGADGSGSAVRQAMAKLPGNTSTQDVLSHGYKELSIPAGPGGSFRMEKHALHIWPRGTFMLIALPNEDGSFTCTLFLPFEGPVSFASLDSPSKVTAFFQEQFPDAVPLIPTLTHDFFHNPTGHMVTVKSAPWHVEGRALVLGDAAHAIVPFFGQGMNCGFEDCVALDGLLARHSRWEDAFEEFFRLRKPNADAIADMAVENFIEMRDSTASPRFLLEKQVEKVLLNAFPGQFLSRYTLVSFSRVPYRLAYEVGAIAGRIVSELSEGLTRAEEVDLDRAARLVRERLVPFLEAHPDGFKPEG</sequence>
<evidence type="ECO:0000256" key="1">
    <source>
        <dbReference type="ARBA" id="ARBA00001974"/>
    </source>
</evidence>
<dbReference type="GO" id="GO:0071949">
    <property type="term" value="F:FAD binding"/>
    <property type="evidence" value="ECO:0007669"/>
    <property type="project" value="InterPro"/>
</dbReference>
<dbReference type="GO" id="GO:0043420">
    <property type="term" value="P:anthranilate metabolic process"/>
    <property type="evidence" value="ECO:0007669"/>
    <property type="project" value="UniProtKB-UniRule"/>
</dbReference>
<evidence type="ECO:0000256" key="3">
    <source>
        <dbReference type="ARBA" id="ARBA00022642"/>
    </source>
</evidence>
<evidence type="ECO:0000256" key="8">
    <source>
        <dbReference type="ARBA" id="ARBA00047818"/>
    </source>
</evidence>
<dbReference type="Proteomes" id="UP000028725">
    <property type="component" value="Unassembled WGS sequence"/>
</dbReference>
<dbReference type="GO" id="GO:0009435">
    <property type="term" value="P:NAD+ biosynthetic process"/>
    <property type="evidence" value="ECO:0007669"/>
    <property type="project" value="UniProtKB-UniPathway"/>
</dbReference>
<dbReference type="FunFam" id="3.50.50.60:FF:000185">
    <property type="entry name" value="Kynurenine 3-monooxygenase"/>
    <property type="match status" value="1"/>
</dbReference>
<evidence type="ECO:0000256" key="5">
    <source>
        <dbReference type="ARBA" id="ARBA00022857"/>
    </source>
</evidence>
<dbReference type="InterPro" id="IPR036188">
    <property type="entry name" value="FAD/NAD-bd_sf"/>
</dbReference>
<evidence type="ECO:0000256" key="4">
    <source>
        <dbReference type="ARBA" id="ARBA00022827"/>
    </source>
</evidence>
<keyword evidence="7 9" id="KW-0503">Monooxygenase</keyword>
<evidence type="ECO:0000259" key="10">
    <source>
        <dbReference type="Pfam" id="PF01494"/>
    </source>
</evidence>